<proteinExistence type="predicted"/>
<evidence type="ECO:0000256" key="2">
    <source>
        <dbReference type="SAM" id="SignalP"/>
    </source>
</evidence>
<reference evidence="3 4" key="1">
    <citation type="submission" date="2019-07" db="EMBL/GenBank/DDBJ databases">
        <title>Finished genome of Venturia effusa.</title>
        <authorList>
            <person name="Young C.A."/>
            <person name="Cox M.P."/>
            <person name="Ganley A.R.D."/>
            <person name="David W.J."/>
        </authorList>
    </citation>
    <scope>NUCLEOTIDE SEQUENCE [LARGE SCALE GENOMIC DNA]</scope>
    <source>
        <strain evidence="4">albino</strain>
    </source>
</reference>
<dbReference type="EMBL" id="CP042191">
    <property type="protein sequence ID" value="QDS72423.1"/>
    <property type="molecule type" value="Genomic_DNA"/>
</dbReference>
<dbReference type="AlphaFoldDB" id="A0A517L9W9"/>
<gene>
    <name evidence="3" type="ORF">FKW77_009151</name>
</gene>
<protein>
    <submittedName>
        <fullName evidence="3">Uncharacterized protein</fullName>
    </submittedName>
</protein>
<name>A0A517L9W9_9PEZI</name>
<keyword evidence="2" id="KW-0732">Signal</keyword>
<evidence type="ECO:0000256" key="1">
    <source>
        <dbReference type="SAM" id="MobiDB-lite"/>
    </source>
</evidence>
<evidence type="ECO:0000313" key="4">
    <source>
        <dbReference type="Proteomes" id="UP000316270"/>
    </source>
</evidence>
<organism evidence="3 4">
    <name type="scientific">Venturia effusa</name>
    <dbReference type="NCBI Taxonomy" id="50376"/>
    <lineage>
        <taxon>Eukaryota</taxon>
        <taxon>Fungi</taxon>
        <taxon>Dikarya</taxon>
        <taxon>Ascomycota</taxon>
        <taxon>Pezizomycotina</taxon>
        <taxon>Dothideomycetes</taxon>
        <taxon>Pleosporomycetidae</taxon>
        <taxon>Venturiales</taxon>
        <taxon>Venturiaceae</taxon>
        <taxon>Venturia</taxon>
    </lineage>
</organism>
<feature type="region of interest" description="Disordered" evidence="1">
    <location>
        <begin position="40"/>
        <end position="78"/>
    </location>
</feature>
<feature type="compositionally biased region" description="Polar residues" evidence="1">
    <location>
        <begin position="63"/>
        <end position="72"/>
    </location>
</feature>
<sequence>MKGLALYLLLLAVAAIAQNPPRRKNPLLGPTVHLPPMEGTVGAQGGAGGTFKWDPPPLPKQMNKPTTPQQGTIPGDSAGVVVIGGMGRRFVRRDRMQDEKNRSIPVFGIGQGGIEGLAISLFGKGNEWPRRSGWSMLTDMFDAGG</sequence>
<evidence type="ECO:0000313" key="3">
    <source>
        <dbReference type="EMBL" id="QDS72423.1"/>
    </source>
</evidence>
<feature type="chain" id="PRO_5021971005" evidence="2">
    <location>
        <begin position="18"/>
        <end position="145"/>
    </location>
</feature>
<keyword evidence="4" id="KW-1185">Reference proteome</keyword>
<feature type="signal peptide" evidence="2">
    <location>
        <begin position="1"/>
        <end position="17"/>
    </location>
</feature>
<dbReference type="Proteomes" id="UP000316270">
    <property type="component" value="Chromosome 7"/>
</dbReference>
<accession>A0A517L9W9</accession>